<name>A0ABR0AJ14_9CRUS</name>
<evidence type="ECO:0000313" key="3">
    <source>
        <dbReference type="Proteomes" id="UP001234178"/>
    </source>
</evidence>
<comment type="caution">
    <text evidence="2">The sequence shown here is derived from an EMBL/GenBank/DDBJ whole genome shotgun (WGS) entry which is preliminary data.</text>
</comment>
<sequence length="115" mass="12386">MRASKSRVGLQLALAGVRRVTREAVASEVEPHQKSRRHPSPSNSRPPRIQAIRALIFIIDDKHTVHIAVLLRSVLFGTTFSGGGSVYEDGDITTTTKSSVALTAIIVAAPIPIIH</sequence>
<protein>
    <submittedName>
        <fullName evidence="2">Uncharacterized protein</fullName>
    </submittedName>
</protein>
<organism evidence="2 3">
    <name type="scientific">Daphnia magna</name>
    <dbReference type="NCBI Taxonomy" id="35525"/>
    <lineage>
        <taxon>Eukaryota</taxon>
        <taxon>Metazoa</taxon>
        <taxon>Ecdysozoa</taxon>
        <taxon>Arthropoda</taxon>
        <taxon>Crustacea</taxon>
        <taxon>Branchiopoda</taxon>
        <taxon>Diplostraca</taxon>
        <taxon>Cladocera</taxon>
        <taxon>Anomopoda</taxon>
        <taxon>Daphniidae</taxon>
        <taxon>Daphnia</taxon>
    </lineage>
</organism>
<evidence type="ECO:0000256" key="1">
    <source>
        <dbReference type="SAM" id="MobiDB-lite"/>
    </source>
</evidence>
<keyword evidence="3" id="KW-1185">Reference proteome</keyword>
<dbReference type="EMBL" id="JAOYFB010000037">
    <property type="protein sequence ID" value="KAK4025100.1"/>
    <property type="molecule type" value="Genomic_DNA"/>
</dbReference>
<evidence type="ECO:0000313" key="2">
    <source>
        <dbReference type="EMBL" id="KAK4025100.1"/>
    </source>
</evidence>
<reference evidence="2 3" key="1">
    <citation type="journal article" date="2023" name="Nucleic Acids Res.">
        <title>The hologenome of Daphnia magna reveals possible DNA methylation and microbiome-mediated evolution of the host genome.</title>
        <authorList>
            <person name="Chaturvedi A."/>
            <person name="Li X."/>
            <person name="Dhandapani V."/>
            <person name="Marshall H."/>
            <person name="Kissane S."/>
            <person name="Cuenca-Cambronero M."/>
            <person name="Asole G."/>
            <person name="Calvet F."/>
            <person name="Ruiz-Romero M."/>
            <person name="Marangio P."/>
            <person name="Guigo R."/>
            <person name="Rago D."/>
            <person name="Mirbahai L."/>
            <person name="Eastwood N."/>
            <person name="Colbourne J.K."/>
            <person name="Zhou J."/>
            <person name="Mallon E."/>
            <person name="Orsini L."/>
        </authorList>
    </citation>
    <scope>NUCLEOTIDE SEQUENCE [LARGE SCALE GENOMIC DNA]</scope>
    <source>
        <strain evidence="2">LRV0_1</strain>
    </source>
</reference>
<dbReference type="Proteomes" id="UP001234178">
    <property type="component" value="Unassembled WGS sequence"/>
</dbReference>
<accession>A0ABR0AJ14</accession>
<proteinExistence type="predicted"/>
<gene>
    <name evidence="2" type="ORF">OUZ56_010603</name>
</gene>
<feature type="region of interest" description="Disordered" evidence="1">
    <location>
        <begin position="21"/>
        <end position="47"/>
    </location>
</feature>